<dbReference type="PROSITE" id="PS51257">
    <property type="entry name" value="PROKAR_LIPOPROTEIN"/>
    <property type="match status" value="1"/>
</dbReference>
<feature type="coiled-coil region" evidence="3">
    <location>
        <begin position="158"/>
        <end position="185"/>
    </location>
</feature>
<name>A0ABT3Q7H3_9PROT</name>
<dbReference type="EMBL" id="JAPIUX010000005">
    <property type="protein sequence ID" value="MCX2561231.1"/>
    <property type="molecule type" value="Genomic_DNA"/>
</dbReference>
<dbReference type="RefSeq" id="WP_166121555.1">
    <property type="nucleotide sequence ID" value="NZ_JAPIUX010000005.1"/>
</dbReference>
<dbReference type="InterPro" id="IPR058649">
    <property type="entry name" value="CzcB_C"/>
</dbReference>
<dbReference type="Proteomes" id="UP001526446">
    <property type="component" value="Unassembled WGS sequence"/>
</dbReference>
<keyword evidence="3" id="KW-0175">Coiled coil</keyword>
<dbReference type="InterPro" id="IPR006143">
    <property type="entry name" value="RND_pump_MFP"/>
</dbReference>
<dbReference type="Pfam" id="PF25954">
    <property type="entry name" value="Beta-barrel_RND_2"/>
    <property type="match status" value="1"/>
</dbReference>
<evidence type="ECO:0000259" key="7">
    <source>
        <dbReference type="Pfam" id="PF25975"/>
    </source>
</evidence>
<comment type="caution">
    <text evidence="8">The sequence shown here is derived from an EMBL/GenBank/DDBJ whole genome shotgun (WGS) entry which is preliminary data.</text>
</comment>
<dbReference type="InterPro" id="IPR051909">
    <property type="entry name" value="MFP_Cation_Efflux"/>
</dbReference>
<comment type="similarity">
    <text evidence="1">Belongs to the membrane fusion protein (MFP) (TC 8.A.1) family.</text>
</comment>
<sequence length="377" mass="39933">MTRCKRRKPAPRPSLPALLTLGCLTAGGIGSATAQTIHHDQSGDVRVDADSPVLARLTVDTVKVEVQPKTIDAPGEITAEPARTISILPPVAGHIVRLDVAPGTRVKRGQFLAQIASGDMAQASSDEEKARTAFTLARDQYERARHVVGAGGGAVKDLESARAAYAQAQSELDRARDRLAALGHSAQADARASSLVTLTAPIDGVIDTLSVAAGMNITDPTAVMMTLLDTRAVWVTADLAEDQAPLVQAGMTARATFPILPGLQVSGPIDGLRPSLQADTRRRTVHFEVQNPNGTLLPHLYAHVAIAVPQPPEITIPQTAILMNNDATTVFVEVRPHVFRRRTVDIVYDDGANSRVLNGLAAGDRVVTQGAVLLNDD</sequence>
<organism evidence="8 9">
    <name type="scientific">Acetobacter farinalis</name>
    <dbReference type="NCBI Taxonomy" id="1260984"/>
    <lineage>
        <taxon>Bacteria</taxon>
        <taxon>Pseudomonadati</taxon>
        <taxon>Pseudomonadota</taxon>
        <taxon>Alphaproteobacteria</taxon>
        <taxon>Acetobacterales</taxon>
        <taxon>Acetobacteraceae</taxon>
        <taxon>Acetobacter</taxon>
    </lineage>
</organism>
<evidence type="ECO:0000256" key="2">
    <source>
        <dbReference type="ARBA" id="ARBA00022448"/>
    </source>
</evidence>
<evidence type="ECO:0000259" key="5">
    <source>
        <dbReference type="Pfam" id="PF25954"/>
    </source>
</evidence>
<reference evidence="8 9" key="1">
    <citation type="submission" date="2022-11" db="EMBL/GenBank/DDBJ databases">
        <title>Genome sequencing of Acetobacter type strain.</title>
        <authorList>
            <person name="Heo J."/>
            <person name="Lee D."/>
            <person name="Han B.-H."/>
            <person name="Hong S.-B."/>
            <person name="Kwon S.-W."/>
        </authorList>
    </citation>
    <scope>NUCLEOTIDE SEQUENCE [LARGE SCALE GENOMIC DNA]</scope>
    <source>
        <strain evidence="8 9">KACC 21251</strain>
    </source>
</reference>
<protein>
    <submittedName>
        <fullName evidence="8">Efflux RND transporter periplasmic adaptor subunit</fullName>
    </submittedName>
</protein>
<dbReference type="NCBIfam" id="TIGR01730">
    <property type="entry name" value="RND_mfp"/>
    <property type="match status" value="1"/>
</dbReference>
<dbReference type="Gene3D" id="2.40.420.20">
    <property type="match status" value="1"/>
</dbReference>
<evidence type="ECO:0000313" key="9">
    <source>
        <dbReference type="Proteomes" id="UP001526446"/>
    </source>
</evidence>
<dbReference type="InterPro" id="IPR058792">
    <property type="entry name" value="Beta-barrel_RND_2"/>
</dbReference>
<keyword evidence="4" id="KW-0732">Signal</keyword>
<dbReference type="SUPFAM" id="SSF111369">
    <property type="entry name" value="HlyD-like secretion proteins"/>
    <property type="match status" value="1"/>
</dbReference>
<feature type="domain" description="CzcB-like C-terminal circularly permuted SH3-like" evidence="7">
    <location>
        <begin position="314"/>
        <end position="372"/>
    </location>
</feature>
<evidence type="ECO:0000256" key="4">
    <source>
        <dbReference type="SAM" id="SignalP"/>
    </source>
</evidence>
<feature type="domain" description="CzcB-like barrel-sandwich hybrid" evidence="6">
    <location>
        <begin position="83"/>
        <end position="223"/>
    </location>
</feature>
<evidence type="ECO:0000313" key="8">
    <source>
        <dbReference type="EMBL" id="MCX2561231.1"/>
    </source>
</evidence>
<dbReference type="Pfam" id="PF25973">
    <property type="entry name" value="BSH_CzcB"/>
    <property type="match status" value="1"/>
</dbReference>
<feature type="domain" description="CusB-like beta-barrel" evidence="5">
    <location>
        <begin position="233"/>
        <end position="307"/>
    </location>
</feature>
<dbReference type="Gene3D" id="2.40.30.170">
    <property type="match status" value="1"/>
</dbReference>
<keyword evidence="9" id="KW-1185">Reference proteome</keyword>
<dbReference type="InterPro" id="IPR058647">
    <property type="entry name" value="BSH_CzcB-like"/>
</dbReference>
<dbReference type="Pfam" id="PF25975">
    <property type="entry name" value="CzcB_C"/>
    <property type="match status" value="1"/>
</dbReference>
<evidence type="ECO:0000256" key="3">
    <source>
        <dbReference type="SAM" id="Coils"/>
    </source>
</evidence>
<gene>
    <name evidence="8" type="ORF">OQ252_07450</name>
</gene>
<feature type="signal peptide" evidence="4">
    <location>
        <begin position="1"/>
        <end position="34"/>
    </location>
</feature>
<dbReference type="PANTHER" id="PTHR30097">
    <property type="entry name" value="CATION EFFLUX SYSTEM PROTEIN CUSB"/>
    <property type="match status" value="1"/>
</dbReference>
<feature type="chain" id="PRO_5046547239" evidence="4">
    <location>
        <begin position="35"/>
        <end position="377"/>
    </location>
</feature>
<evidence type="ECO:0000259" key="6">
    <source>
        <dbReference type="Pfam" id="PF25973"/>
    </source>
</evidence>
<proteinExistence type="inferred from homology"/>
<evidence type="ECO:0000256" key="1">
    <source>
        <dbReference type="ARBA" id="ARBA00009477"/>
    </source>
</evidence>
<dbReference type="Gene3D" id="1.10.287.470">
    <property type="entry name" value="Helix hairpin bin"/>
    <property type="match status" value="1"/>
</dbReference>
<keyword evidence="2" id="KW-0813">Transport</keyword>
<dbReference type="PANTHER" id="PTHR30097:SF4">
    <property type="entry name" value="SLR6042 PROTEIN"/>
    <property type="match status" value="1"/>
</dbReference>
<accession>A0ABT3Q7H3</accession>